<feature type="domain" description="Protein kinase" evidence="1">
    <location>
        <begin position="74"/>
        <end position="318"/>
    </location>
</feature>
<dbReference type="Pfam" id="PF00069">
    <property type="entry name" value="Pkinase"/>
    <property type="match status" value="1"/>
</dbReference>
<sequence>MTCVRYSHSILKALTERLYVWRRLELLWIQRSATSYTDLDLDDVIRYCSLPKALNKADRRLDGSHAIGIAIPGYRVQGVIGKGGQGTVYLCQEVESQSVCAIKVCNRPDEREYQNLKSLQQLQHPNIVRLFDCILEPFAIVMEYVHGQSLKEVMQTSEDGEGRKLDLELIKLIGSQMLDALSALHRMAITHRDLKPSNILCTFSHNQTIEKVTLIDFGASRHDNFDVTMTNTGQFVGTWQYFSPEQCRGDAQLDARVDVWSAGVVIYEMAAGKNPFFSLNVLELFNAVRRKRFVVIVTCDVAMNLFLKTALKKDPQDR</sequence>
<dbReference type="OMA" id="WFRTNDE"/>
<dbReference type="InterPro" id="IPR011009">
    <property type="entry name" value="Kinase-like_dom_sf"/>
</dbReference>
<evidence type="ECO:0000259" key="1">
    <source>
        <dbReference type="PROSITE" id="PS50011"/>
    </source>
</evidence>
<dbReference type="SUPFAM" id="SSF56112">
    <property type="entry name" value="Protein kinase-like (PK-like)"/>
    <property type="match status" value="1"/>
</dbReference>
<dbReference type="EMBL" id="JH992971">
    <property type="protein sequence ID" value="EKX53107.1"/>
    <property type="molecule type" value="Genomic_DNA"/>
</dbReference>
<dbReference type="GeneID" id="17309504"/>
<dbReference type="eggNOG" id="KOG1826">
    <property type="taxonomic scope" value="Eukaryota"/>
</dbReference>
<dbReference type="SMART" id="SM00220">
    <property type="entry name" value="S_TKc"/>
    <property type="match status" value="1"/>
</dbReference>
<dbReference type="OrthoDB" id="541276at2759"/>
<evidence type="ECO:0000313" key="2">
    <source>
        <dbReference type="EMBL" id="EKX53107.1"/>
    </source>
</evidence>
<organism evidence="2">
    <name type="scientific">Guillardia theta (strain CCMP2712)</name>
    <name type="common">Cryptophyte</name>
    <dbReference type="NCBI Taxonomy" id="905079"/>
    <lineage>
        <taxon>Eukaryota</taxon>
        <taxon>Cryptophyceae</taxon>
        <taxon>Pyrenomonadales</taxon>
        <taxon>Geminigeraceae</taxon>
        <taxon>Guillardia</taxon>
    </lineage>
</organism>
<dbReference type="InterPro" id="IPR000719">
    <property type="entry name" value="Prot_kinase_dom"/>
</dbReference>
<dbReference type="InterPro" id="IPR008271">
    <property type="entry name" value="Ser/Thr_kinase_AS"/>
</dbReference>
<dbReference type="EnsemblProtists" id="EKX53107">
    <property type="protein sequence ID" value="EKX53107"/>
    <property type="gene ID" value="GUITHDRAFT_64621"/>
</dbReference>
<dbReference type="PROSITE" id="PS50011">
    <property type="entry name" value="PROTEIN_KINASE_DOM"/>
    <property type="match status" value="1"/>
</dbReference>
<dbReference type="PANTHER" id="PTHR44167:SF24">
    <property type="entry name" value="SERINE_THREONINE-PROTEIN KINASE CHK2"/>
    <property type="match status" value="1"/>
</dbReference>
<evidence type="ECO:0000313" key="4">
    <source>
        <dbReference type="Proteomes" id="UP000011087"/>
    </source>
</evidence>
<reference evidence="2 4" key="1">
    <citation type="journal article" date="2012" name="Nature">
        <title>Algal genomes reveal evolutionary mosaicism and the fate of nucleomorphs.</title>
        <authorList>
            <consortium name="DOE Joint Genome Institute"/>
            <person name="Curtis B.A."/>
            <person name="Tanifuji G."/>
            <person name="Burki F."/>
            <person name="Gruber A."/>
            <person name="Irimia M."/>
            <person name="Maruyama S."/>
            <person name="Arias M.C."/>
            <person name="Ball S.G."/>
            <person name="Gile G.H."/>
            <person name="Hirakawa Y."/>
            <person name="Hopkins J.F."/>
            <person name="Kuo A."/>
            <person name="Rensing S.A."/>
            <person name="Schmutz J."/>
            <person name="Symeonidi A."/>
            <person name="Elias M."/>
            <person name="Eveleigh R.J."/>
            <person name="Herman E.K."/>
            <person name="Klute M.J."/>
            <person name="Nakayama T."/>
            <person name="Obornik M."/>
            <person name="Reyes-Prieto A."/>
            <person name="Armbrust E.V."/>
            <person name="Aves S.J."/>
            <person name="Beiko R.G."/>
            <person name="Coutinho P."/>
            <person name="Dacks J.B."/>
            <person name="Durnford D.G."/>
            <person name="Fast N.M."/>
            <person name="Green B.R."/>
            <person name="Grisdale C.J."/>
            <person name="Hempel F."/>
            <person name="Henrissat B."/>
            <person name="Hoppner M.P."/>
            <person name="Ishida K."/>
            <person name="Kim E."/>
            <person name="Koreny L."/>
            <person name="Kroth P.G."/>
            <person name="Liu Y."/>
            <person name="Malik S.B."/>
            <person name="Maier U.G."/>
            <person name="McRose D."/>
            <person name="Mock T."/>
            <person name="Neilson J.A."/>
            <person name="Onodera N.T."/>
            <person name="Poole A.M."/>
            <person name="Pritham E.J."/>
            <person name="Richards T.A."/>
            <person name="Rocap G."/>
            <person name="Roy S.W."/>
            <person name="Sarai C."/>
            <person name="Schaack S."/>
            <person name="Shirato S."/>
            <person name="Slamovits C.H."/>
            <person name="Spencer D.F."/>
            <person name="Suzuki S."/>
            <person name="Worden A.Z."/>
            <person name="Zauner S."/>
            <person name="Barry K."/>
            <person name="Bell C."/>
            <person name="Bharti A.K."/>
            <person name="Crow J.A."/>
            <person name="Grimwood J."/>
            <person name="Kramer R."/>
            <person name="Lindquist E."/>
            <person name="Lucas S."/>
            <person name="Salamov A."/>
            <person name="McFadden G.I."/>
            <person name="Lane C.E."/>
            <person name="Keeling P.J."/>
            <person name="Gray M.W."/>
            <person name="Grigoriev I.V."/>
            <person name="Archibald J.M."/>
        </authorList>
    </citation>
    <scope>NUCLEOTIDE SEQUENCE</scope>
    <source>
        <strain evidence="2 4">CCMP2712</strain>
    </source>
</reference>
<dbReference type="PaxDb" id="55529-EKX53107"/>
<dbReference type="GO" id="GO:0044773">
    <property type="term" value="P:mitotic DNA damage checkpoint signaling"/>
    <property type="evidence" value="ECO:0007669"/>
    <property type="project" value="TreeGrafter"/>
</dbReference>
<dbReference type="GO" id="GO:0004674">
    <property type="term" value="F:protein serine/threonine kinase activity"/>
    <property type="evidence" value="ECO:0007669"/>
    <property type="project" value="TreeGrafter"/>
</dbReference>
<dbReference type="GO" id="GO:0005634">
    <property type="term" value="C:nucleus"/>
    <property type="evidence" value="ECO:0007669"/>
    <property type="project" value="TreeGrafter"/>
</dbReference>
<evidence type="ECO:0000313" key="3">
    <source>
        <dbReference type="EnsemblProtists" id="EKX53107"/>
    </source>
</evidence>
<reference evidence="3" key="3">
    <citation type="submission" date="2016-03" db="UniProtKB">
        <authorList>
            <consortium name="EnsemblProtists"/>
        </authorList>
    </citation>
    <scope>IDENTIFICATION</scope>
</reference>
<dbReference type="PROSITE" id="PS00108">
    <property type="entry name" value="PROTEIN_KINASE_ST"/>
    <property type="match status" value="1"/>
</dbReference>
<dbReference type="Gene3D" id="1.10.510.10">
    <property type="entry name" value="Transferase(Phosphotransferase) domain 1"/>
    <property type="match status" value="1"/>
</dbReference>
<dbReference type="RefSeq" id="XP_005840087.1">
    <property type="nucleotide sequence ID" value="XM_005840030.1"/>
</dbReference>
<dbReference type="STRING" id="905079.L1JXK7"/>
<gene>
    <name evidence="2" type="ORF">GUITHDRAFT_64621</name>
</gene>
<dbReference type="AlphaFoldDB" id="L1JXK7"/>
<dbReference type="KEGG" id="gtt:GUITHDRAFT_64621"/>
<keyword evidence="4" id="KW-1185">Reference proteome</keyword>
<proteinExistence type="predicted"/>
<protein>
    <recommendedName>
        <fullName evidence="1">Protein kinase domain-containing protein</fullName>
    </recommendedName>
</protein>
<dbReference type="CDD" id="cd14014">
    <property type="entry name" value="STKc_PknB_like"/>
    <property type="match status" value="1"/>
</dbReference>
<feature type="non-terminal residue" evidence="2">
    <location>
        <position position="318"/>
    </location>
</feature>
<dbReference type="PANTHER" id="PTHR44167">
    <property type="entry name" value="OVARIAN-SPECIFIC SERINE/THREONINE-PROTEIN KINASE LOK-RELATED"/>
    <property type="match status" value="1"/>
</dbReference>
<dbReference type="Proteomes" id="UP000011087">
    <property type="component" value="Unassembled WGS sequence"/>
</dbReference>
<accession>L1JXK7</accession>
<dbReference type="HOGENOM" id="CLU_000288_63_44_1"/>
<name>L1JXK7_GUITC</name>
<reference evidence="4" key="2">
    <citation type="submission" date="2012-11" db="EMBL/GenBank/DDBJ databases">
        <authorList>
            <person name="Kuo A."/>
            <person name="Curtis B.A."/>
            <person name="Tanifuji G."/>
            <person name="Burki F."/>
            <person name="Gruber A."/>
            <person name="Irimia M."/>
            <person name="Maruyama S."/>
            <person name="Arias M.C."/>
            <person name="Ball S.G."/>
            <person name="Gile G.H."/>
            <person name="Hirakawa Y."/>
            <person name="Hopkins J.F."/>
            <person name="Rensing S.A."/>
            <person name="Schmutz J."/>
            <person name="Symeonidi A."/>
            <person name="Elias M."/>
            <person name="Eveleigh R.J."/>
            <person name="Herman E.K."/>
            <person name="Klute M.J."/>
            <person name="Nakayama T."/>
            <person name="Obornik M."/>
            <person name="Reyes-Prieto A."/>
            <person name="Armbrust E.V."/>
            <person name="Aves S.J."/>
            <person name="Beiko R.G."/>
            <person name="Coutinho P."/>
            <person name="Dacks J.B."/>
            <person name="Durnford D.G."/>
            <person name="Fast N.M."/>
            <person name="Green B.R."/>
            <person name="Grisdale C."/>
            <person name="Hempe F."/>
            <person name="Henrissat B."/>
            <person name="Hoppner M.P."/>
            <person name="Ishida K.-I."/>
            <person name="Kim E."/>
            <person name="Koreny L."/>
            <person name="Kroth P.G."/>
            <person name="Liu Y."/>
            <person name="Malik S.-B."/>
            <person name="Maier U.G."/>
            <person name="McRose D."/>
            <person name="Mock T."/>
            <person name="Neilson J.A."/>
            <person name="Onodera N.T."/>
            <person name="Poole A.M."/>
            <person name="Pritham E.J."/>
            <person name="Richards T.A."/>
            <person name="Rocap G."/>
            <person name="Roy S.W."/>
            <person name="Sarai C."/>
            <person name="Schaack S."/>
            <person name="Shirato S."/>
            <person name="Slamovits C.H."/>
            <person name="Spencer D.F."/>
            <person name="Suzuki S."/>
            <person name="Worden A.Z."/>
            <person name="Zauner S."/>
            <person name="Barry K."/>
            <person name="Bell C."/>
            <person name="Bharti A.K."/>
            <person name="Crow J.A."/>
            <person name="Grimwood J."/>
            <person name="Kramer R."/>
            <person name="Lindquist E."/>
            <person name="Lucas S."/>
            <person name="Salamov A."/>
            <person name="McFadden G.I."/>
            <person name="Lane C.E."/>
            <person name="Keeling P.J."/>
            <person name="Gray M.W."/>
            <person name="Grigoriev I.V."/>
            <person name="Archibald J.M."/>
        </authorList>
    </citation>
    <scope>NUCLEOTIDE SEQUENCE</scope>
    <source>
        <strain evidence="4">CCMP2712</strain>
    </source>
</reference>
<dbReference type="GO" id="GO:0005524">
    <property type="term" value="F:ATP binding"/>
    <property type="evidence" value="ECO:0007669"/>
    <property type="project" value="InterPro"/>
</dbReference>